<dbReference type="Proteomes" id="UP000194546">
    <property type="component" value="Unassembled WGS sequence"/>
</dbReference>
<evidence type="ECO:0000256" key="1">
    <source>
        <dbReference type="SAM" id="MobiDB-lite"/>
    </source>
</evidence>
<feature type="compositionally biased region" description="Polar residues" evidence="1">
    <location>
        <begin position="22"/>
        <end position="37"/>
    </location>
</feature>
<accession>A0A242M6C7</accession>
<comment type="caution">
    <text evidence="2">The sequence shown here is derived from an EMBL/GenBank/DDBJ whole genome shotgun (WGS) entry which is preliminary data.</text>
</comment>
<proteinExistence type="predicted"/>
<feature type="region of interest" description="Disordered" evidence="1">
    <location>
        <begin position="22"/>
        <end position="46"/>
    </location>
</feature>
<sequence length="46" mass="4754">MSLIGRSCLVALIQAIKNANQGSRSSILQPTQPTQASGGIRKTCPG</sequence>
<evidence type="ECO:0000313" key="3">
    <source>
        <dbReference type="Proteomes" id="UP000194546"/>
    </source>
</evidence>
<evidence type="ECO:0000313" key="2">
    <source>
        <dbReference type="EMBL" id="OTP66749.1"/>
    </source>
</evidence>
<protein>
    <submittedName>
        <fullName evidence="2">Uncharacterized protein</fullName>
    </submittedName>
</protein>
<gene>
    <name evidence="2" type="ORF">PAMC26510_33475</name>
</gene>
<reference evidence="2 3" key="1">
    <citation type="submission" date="2017-03" db="EMBL/GenBank/DDBJ databases">
        <title>Genome analysis of strain PAMC 26510.</title>
        <authorList>
            <person name="Oh H.-M."/>
            <person name="Yang J.-A."/>
        </authorList>
    </citation>
    <scope>NUCLEOTIDE SEQUENCE [LARGE SCALE GENOMIC DNA]</scope>
    <source>
        <strain evidence="2 3">PAMC 26510</strain>
    </source>
</reference>
<dbReference type="AlphaFoldDB" id="A0A242M6C7"/>
<organism evidence="2 3">
    <name type="scientific">Caballeronia sordidicola</name>
    <name type="common">Burkholderia sordidicola</name>
    <dbReference type="NCBI Taxonomy" id="196367"/>
    <lineage>
        <taxon>Bacteria</taxon>
        <taxon>Pseudomonadati</taxon>
        <taxon>Pseudomonadota</taxon>
        <taxon>Betaproteobacteria</taxon>
        <taxon>Burkholderiales</taxon>
        <taxon>Burkholderiaceae</taxon>
        <taxon>Caballeronia</taxon>
    </lineage>
</organism>
<dbReference type="EMBL" id="NBTY01000199">
    <property type="protein sequence ID" value="OTP66749.1"/>
    <property type="molecule type" value="Genomic_DNA"/>
</dbReference>
<name>A0A242M6C7_CABSO</name>